<keyword evidence="7 8" id="KW-0472">Membrane</keyword>
<dbReference type="OrthoDB" id="9803495at2"/>
<keyword evidence="5 9" id="KW-0812">Transmembrane</keyword>
<feature type="transmembrane region" description="Helical" evidence="9">
    <location>
        <begin position="147"/>
        <end position="167"/>
    </location>
</feature>
<dbReference type="RefSeq" id="WP_109531683.1">
    <property type="nucleotide sequence ID" value="NZ_CAXPUO010000066.1"/>
</dbReference>
<evidence type="ECO:0000256" key="9">
    <source>
        <dbReference type="SAM" id="Phobius"/>
    </source>
</evidence>
<dbReference type="GO" id="GO:0005886">
    <property type="term" value="C:plasma membrane"/>
    <property type="evidence" value="ECO:0007669"/>
    <property type="project" value="UniProtKB-SubCell"/>
</dbReference>
<dbReference type="Gene3D" id="1.10.1760.20">
    <property type="match status" value="1"/>
</dbReference>
<sequence>MSTRDIVHIALFAALTAALGLFPPLTLPAVGVAITAQSMGPMLAGALVGAKRGGLALALFYVLVAVGMPLLAGGRGGMGVLLGASGGFVLAWPIAAFAIGWAYQRARFNPGLPGELAILAVFGIGLVYLIGVPWISAVAGLSLSQAFIGSLGFIPGDLIKIAVVIAVTRTVRRAYPALSQGR</sequence>
<dbReference type="GeneID" id="94363745"/>
<evidence type="ECO:0000256" key="1">
    <source>
        <dbReference type="ARBA" id="ARBA00004651"/>
    </source>
</evidence>
<protein>
    <recommendedName>
        <fullName evidence="8">Biotin transporter</fullName>
    </recommendedName>
</protein>
<reference evidence="10 11" key="1">
    <citation type="submission" date="2018-05" db="EMBL/GenBank/DDBJ databases">
        <title>Pararhodobacter marina sp. nov., isolated from deep-sea water of the Indian Ocean.</title>
        <authorList>
            <person name="Lai Q.Sr."/>
            <person name="Liu X."/>
            <person name="Shao Z."/>
        </authorList>
    </citation>
    <scope>NUCLEOTIDE SEQUENCE [LARGE SCALE GENOMIC DNA]</scope>
    <source>
        <strain evidence="10 11">CIC4N-9</strain>
    </source>
</reference>
<dbReference type="InterPro" id="IPR003784">
    <property type="entry name" value="BioY"/>
</dbReference>
<gene>
    <name evidence="10" type="ORF">C4N9_02465</name>
</gene>
<comment type="similarity">
    <text evidence="2 8">Belongs to the BioY family.</text>
</comment>
<feature type="transmembrane region" description="Helical" evidence="9">
    <location>
        <begin position="6"/>
        <end position="34"/>
    </location>
</feature>
<keyword evidence="11" id="KW-1185">Reference proteome</keyword>
<dbReference type="GO" id="GO:0015225">
    <property type="term" value="F:biotin transmembrane transporter activity"/>
    <property type="evidence" value="ECO:0007669"/>
    <property type="project" value="UniProtKB-UniRule"/>
</dbReference>
<accession>A0A2U2CJ21</accession>
<evidence type="ECO:0000256" key="3">
    <source>
        <dbReference type="ARBA" id="ARBA00022448"/>
    </source>
</evidence>
<dbReference type="Proteomes" id="UP000244940">
    <property type="component" value="Unassembled WGS sequence"/>
</dbReference>
<comment type="caution">
    <text evidence="10">The sequence shown here is derived from an EMBL/GenBank/DDBJ whole genome shotgun (WGS) entry which is preliminary data.</text>
</comment>
<organism evidence="10 11">
    <name type="scientific">Pararhodobacter marinus</name>
    <dbReference type="NCBI Taxonomy" id="2184063"/>
    <lineage>
        <taxon>Bacteria</taxon>
        <taxon>Pseudomonadati</taxon>
        <taxon>Pseudomonadota</taxon>
        <taxon>Alphaproteobacteria</taxon>
        <taxon>Rhodobacterales</taxon>
        <taxon>Paracoccaceae</taxon>
        <taxon>Pararhodobacter</taxon>
    </lineage>
</organism>
<dbReference type="AlphaFoldDB" id="A0A2U2CJ21"/>
<keyword evidence="6 9" id="KW-1133">Transmembrane helix</keyword>
<evidence type="ECO:0000256" key="4">
    <source>
        <dbReference type="ARBA" id="ARBA00022475"/>
    </source>
</evidence>
<comment type="subcellular location">
    <subcellularLocation>
        <location evidence="1 8">Cell membrane</location>
        <topology evidence="1 8">Multi-pass membrane protein</topology>
    </subcellularLocation>
</comment>
<dbReference type="PANTHER" id="PTHR34295:SF4">
    <property type="entry name" value="BIOTIN TRANSPORTER BIOY-RELATED"/>
    <property type="match status" value="1"/>
</dbReference>
<evidence type="ECO:0000256" key="5">
    <source>
        <dbReference type="ARBA" id="ARBA00022692"/>
    </source>
</evidence>
<evidence type="ECO:0000313" key="11">
    <source>
        <dbReference type="Proteomes" id="UP000244940"/>
    </source>
</evidence>
<feature type="transmembrane region" description="Helical" evidence="9">
    <location>
        <begin position="116"/>
        <end position="135"/>
    </location>
</feature>
<evidence type="ECO:0000313" key="10">
    <source>
        <dbReference type="EMBL" id="PWE31883.1"/>
    </source>
</evidence>
<dbReference type="EMBL" id="QEYD01000001">
    <property type="protein sequence ID" value="PWE31883.1"/>
    <property type="molecule type" value="Genomic_DNA"/>
</dbReference>
<dbReference type="Pfam" id="PF02632">
    <property type="entry name" value="BioY"/>
    <property type="match status" value="1"/>
</dbReference>
<evidence type="ECO:0000256" key="2">
    <source>
        <dbReference type="ARBA" id="ARBA00010692"/>
    </source>
</evidence>
<evidence type="ECO:0000256" key="7">
    <source>
        <dbReference type="ARBA" id="ARBA00023136"/>
    </source>
</evidence>
<dbReference type="PANTHER" id="PTHR34295">
    <property type="entry name" value="BIOTIN TRANSPORTER BIOY"/>
    <property type="match status" value="1"/>
</dbReference>
<feature type="transmembrane region" description="Helical" evidence="9">
    <location>
        <begin position="55"/>
        <end position="74"/>
    </location>
</feature>
<name>A0A2U2CJ21_9RHOB</name>
<keyword evidence="4 8" id="KW-1003">Cell membrane</keyword>
<keyword evidence="3 8" id="KW-0813">Transport</keyword>
<dbReference type="PIRSF" id="PIRSF016661">
    <property type="entry name" value="BioY"/>
    <property type="match status" value="1"/>
</dbReference>
<feature type="transmembrane region" description="Helical" evidence="9">
    <location>
        <begin position="80"/>
        <end position="104"/>
    </location>
</feature>
<proteinExistence type="inferred from homology"/>
<evidence type="ECO:0000256" key="6">
    <source>
        <dbReference type="ARBA" id="ARBA00022989"/>
    </source>
</evidence>
<evidence type="ECO:0000256" key="8">
    <source>
        <dbReference type="PIRNR" id="PIRNR016661"/>
    </source>
</evidence>